<dbReference type="SUPFAM" id="SSF158682">
    <property type="entry name" value="TerB-like"/>
    <property type="match status" value="1"/>
</dbReference>
<feature type="region of interest" description="Disordered" evidence="1">
    <location>
        <begin position="89"/>
        <end position="111"/>
    </location>
</feature>
<dbReference type="InterPro" id="IPR007486">
    <property type="entry name" value="YebE"/>
</dbReference>
<gene>
    <name evidence="2" type="ORF">SAMN05444141_109337</name>
</gene>
<dbReference type="EMBL" id="FPBD01000009">
    <property type="protein sequence ID" value="SFU13909.1"/>
    <property type="molecule type" value="Genomic_DNA"/>
</dbReference>
<evidence type="ECO:0000313" key="2">
    <source>
        <dbReference type="EMBL" id="SFU13909.1"/>
    </source>
</evidence>
<protein>
    <submittedName>
        <fullName evidence="2">Uncharacterized membrane protein YebE, DUF533 family</fullName>
    </submittedName>
</protein>
<dbReference type="Proteomes" id="UP000183371">
    <property type="component" value="Unassembled WGS sequence"/>
</dbReference>
<dbReference type="AlphaFoldDB" id="A0A1I7DQE7"/>
<reference evidence="3" key="1">
    <citation type="submission" date="2016-10" db="EMBL/GenBank/DDBJ databases">
        <authorList>
            <person name="Varghese N."/>
            <person name="Submissions S."/>
        </authorList>
    </citation>
    <scope>NUCLEOTIDE SEQUENCE [LARGE SCALE GENOMIC DNA]</scope>
    <source>
        <strain evidence="3">DSM 17465</strain>
    </source>
</reference>
<organism evidence="2 3">
    <name type="scientific">Pseudovibrio denitrificans</name>
    <dbReference type="NCBI Taxonomy" id="258256"/>
    <lineage>
        <taxon>Bacteria</taxon>
        <taxon>Pseudomonadati</taxon>
        <taxon>Pseudomonadota</taxon>
        <taxon>Alphaproteobacteria</taxon>
        <taxon>Hyphomicrobiales</taxon>
        <taxon>Stappiaceae</taxon>
        <taxon>Pseudovibrio</taxon>
    </lineage>
</organism>
<sequence length="260" mass="26634">MFDSKALLDQFLGSNGGNQARGAMEKGQSYIKNNAGGLAGGALAGGLAGYLLGSKKGKKLGKKAVKYGGMALVGGLAYKAFQTWQDGKNNGGGGGGAATSHGSAQTQTQAAPATVVPVPEPLALPDPTGTAFDPDAGNGDAKEFAMALIVAMIQAAKADGNVDGEEMQRIFEKLDELGLGAEEKAFVLDEMRAPLDIDRVVAFATCPETAAEIYTASRLAIDPDLPAEQAYLMMLAARLQLDSGLVTELDKAIAAAQAQA</sequence>
<evidence type="ECO:0000313" key="3">
    <source>
        <dbReference type="Proteomes" id="UP000183371"/>
    </source>
</evidence>
<dbReference type="InterPro" id="IPR029024">
    <property type="entry name" value="TerB-like"/>
</dbReference>
<dbReference type="RefSeq" id="WP_054785631.1">
    <property type="nucleotide sequence ID" value="NZ_FPBD01000009.1"/>
</dbReference>
<dbReference type="CDD" id="cd07178">
    <property type="entry name" value="terB_like_YebE"/>
    <property type="match status" value="1"/>
</dbReference>
<name>A0A1I7DQE7_9HYPH</name>
<proteinExistence type="predicted"/>
<accession>A0A1I7DQE7</accession>
<dbReference type="Pfam" id="PF04391">
    <property type="entry name" value="DUF533"/>
    <property type="match status" value="1"/>
</dbReference>
<evidence type="ECO:0000256" key="1">
    <source>
        <dbReference type="SAM" id="MobiDB-lite"/>
    </source>
</evidence>
<keyword evidence="3" id="KW-1185">Reference proteome</keyword>